<gene>
    <name evidence="1" type="ORF">HUJ06_025929</name>
</gene>
<accession>A0A822Y086</accession>
<name>A0A822Y086_NELNU</name>
<dbReference type="Proteomes" id="UP000607653">
    <property type="component" value="Unassembled WGS sequence"/>
</dbReference>
<organism evidence="1 2">
    <name type="scientific">Nelumbo nucifera</name>
    <name type="common">Sacred lotus</name>
    <dbReference type="NCBI Taxonomy" id="4432"/>
    <lineage>
        <taxon>Eukaryota</taxon>
        <taxon>Viridiplantae</taxon>
        <taxon>Streptophyta</taxon>
        <taxon>Embryophyta</taxon>
        <taxon>Tracheophyta</taxon>
        <taxon>Spermatophyta</taxon>
        <taxon>Magnoliopsida</taxon>
        <taxon>Proteales</taxon>
        <taxon>Nelumbonaceae</taxon>
        <taxon>Nelumbo</taxon>
    </lineage>
</organism>
<evidence type="ECO:0000313" key="2">
    <source>
        <dbReference type="Proteomes" id="UP000607653"/>
    </source>
</evidence>
<proteinExistence type="predicted"/>
<dbReference type="AlphaFoldDB" id="A0A822Y086"/>
<evidence type="ECO:0000313" key="1">
    <source>
        <dbReference type="EMBL" id="DAD24465.1"/>
    </source>
</evidence>
<dbReference type="EMBL" id="DUZY01000001">
    <property type="protein sequence ID" value="DAD24465.1"/>
    <property type="molecule type" value="Genomic_DNA"/>
</dbReference>
<keyword evidence="2" id="KW-1185">Reference proteome</keyword>
<protein>
    <submittedName>
        <fullName evidence="1">Uncharacterized protein</fullName>
    </submittedName>
</protein>
<comment type="caution">
    <text evidence="1">The sequence shown here is derived from an EMBL/GenBank/DDBJ whole genome shotgun (WGS) entry which is preliminary data.</text>
</comment>
<sequence>MDGFEWANRVSEIVREREISGI</sequence>
<reference evidence="1 2" key="1">
    <citation type="journal article" date="2020" name="Mol. Biol. Evol.">
        <title>Distinct Expression and Methylation Patterns for Genes with Different Fates following a Single Whole-Genome Duplication in Flowering Plants.</title>
        <authorList>
            <person name="Shi T."/>
            <person name="Rahmani R.S."/>
            <person name="Gugger P.F."/>
            <person name="Wang M."/>
            <person name="Li H."/>
            <person name="Zhang Y."/>
            <person name="Li Z."/>
            <person name="Wang Q."/>
            <person name="Van de Peer Y."/>
            <person name="Marchal K."/>
            <person name="Chen J."/>
        </authorList>
    </citation>
    <scope>NUCLEOTIDE SEQUENCE [LARGE SCALE GENOMIC DNA]</scope>
    <source>
        <tissue evidence="1">Leaf</tissue>
    </source>
</reference>